<dbReference type="SUPFAM" id="SSF53335">
    <property type="entry name" value="S-adenosyl-L-methionine-dependent methyltransferases"/>
    <property type="match status" value="1"/>
</dbReference>
<dbReference type="InterPro" id="IPR046076">
    <property type="entry name" value="DUF6094"/>
</dbReference>
<feature type="domain" description="DUF6094" evidence="1">
    <location>
        <begin position="4"/>
        <end position="80"/>
    </location>
</feature>
<organism evidence="2 3">
    <name type="scientific">Robertmurraya beringensis</name>
    <dbReference type="NCBI Taxonomy" id="641660"/>
    <lineage>
        <taxon>Bacteria</taxon>
        <taxon>Bacillati</taxon>
        <taxon>Bacillota</taxon>
        <taxon>Bacilli</taxon>
        <taxon>Bacillales</taxon>
        <taxon>Bacillaceae</taxon>
        <taxon>Robertmurraya</taxon>
    </lineage>
</organism>
<evidence type="ECO:0000313" key="2">
    <source>
        <dbReference type="EMBL" id="MFC0476930.1"/>
    </source>
</evidence>
<evidence type="ECO:0000313" key="3">
    <source>
        <dbReference type="Proteomes" id="UP001589738"/>
    </source>
</evidence>
<comment type="caution">
    <text evidence="2">The sequence shown here is derived from an EMBL/GenBank/DDBJ whole genome shotgun (WGS) entry which is preliminary data.</text>
</comment>
<dbReference type="RefSeq" id="WP_377058672.1">
    <property type="nucleotide sequence ID" value="NZ_JBHLUU010000114.1"/>
</dbReference>
<proteinExistence type="predicted"/>
<sequence length="98" mass="10819">MSHVGNKIRAGFFATPMKQGEYLTQLLEVEGSGVWLDPTCGEGEILNQLATPFQTEDCRISTYGVELDKARAEKAETILTHLINAPIESMVIVRNVLL</sequence>
<reference evidence="2 3" key="1">
    <citation type="submission" date="2024-09" db="EMBL/GenBank/DDBJ databases">
        <authorList>
            <person name="Sun Q."/>
            <person name="Mori K."/>
        </authorList>
    </citation>
    <scope>NUCLEOTIDE SEQUENCE [LARGE SCALE GENOMIC DNA]</scope>
    <source>
        <strain evidence="2 3">CGMCC 1.9126</strain>
    </source>
</reference>
<dbReference type="EMBL" id="JBHLUU010000114">
    <property type="protein sequence ID" value="MFC0476930.1"/>
    <property type="molecule type" value="Genomic_DNA"/>
</dbReference>
<dbReference type="InterPro" id="IPR029063">
    <property type="entry name" value="SAM-dependent_MTases_sf"/>
</dbReference>
<protein>
    <submittedName>
        <fullName evidence="2">DUF6094 domain-containing protein</fullName>
    </submittedName>
</protein>
<name>A0ABV6KV82_9BACI</name>
<dbReference type="Gene3D" id="3.40.50.150">
    <property type="entry name" value="Vaccinia Virus protein VP39"/>
    <property type="match status" value="1"/>
</dbReference>
<keyword evidence="3" id="KW-1185">Reference proteome</keyword>
<dbReference type="Proteomes" id="UP001589738">
    <property type="component" value="Unassembled WGS sequence"/>
</dbReference>
<accession>A0ABV6KV82</accession>
<evidence type="ECO:0000259" key="1">
    <source>
        <dbReference type="Pfam" id="PF19587"/>
    </source>
</evidence>
<dbReference type="Pfam" id="PF19587">
    <property type="entry name" value="DUF6094"/>
    <property type="match status" value="1"/>
</dbReference>
<gene>
    <name evidence="2" type="ORF">ACFFHF_17135</name>
</gene>